<evidence type="ECO:0000256" key="1">
    <source>
        <dbReference type="ARBA" id="ARBA00004141"/>
    </source>
</evidence>
<dbReference type="Proteomes" id="UP001445076">
    <property type="component" value="Unassembled WGS sequence"/>
</dbReference>
<feature type="region of interest" description="Disordered" evidence="6">
    <location>
        <begin position="333"/>
        <end position="355"/>
    </location>
</feature>
<keyword evidence="5 7" id="KW-0472">Membrane</keyword>
<comment type="subcellular location">
    <subcellularLocation>
        <location evidence="1">Membrane</location>
        <topology evidence="1">Multi-pass membrane protein</topology>
    </subcellularLocation>
</comment>
<proteinExistence type="inferred from homology"/>
<dbReference type="InterPro" id="IPR059112">
    <property type="entry name" value="CysZ/EI24"/>
</dbReference>
<keyword evidence="9" id="KW-1185">Reference proteome</keyword>
<dbReference type="PANTHER" id="PTHR21389">
    <property type="entry name" value="P53 INDUCED PROTEIN"/>
    <property type="match status" value="1"/>
</dbReference>
<name>A0AAW0WRJ9_CHEQU</name>
<evidence type="ECO:0000256" key="7">
    <source>
        <dbReference type="SAM" id="Phobius"/>
    </source>
</evidence>
<evidence type="ECO:0000313" key="8">
    <source>
        <dbReference type="EMBL" id="KAK8730043.1"/>
    </source>
</evidence>
<sequence length="355" mass="40704">MESLKLTIYGFLRGVRDSIAGFVLIFRYDVEMPENPRSSPTKETNLAKRRAAQQAEKKQKQALQKELVLWMILRNPYVHVTDGSRETKVTHRIVQCSILNGAIFGLSMAFFNYILLPGLKQVLGLFLDEAGPLWDYVRPTLTVVFNMLWVLPLFLLSKIINIVWFQDIADSAYRQRQGRPQLIGNISKLVADVLISAFIQMLFLIQAYLVMMLPLVGVGVTLSGIHMCMIHALYAFEYRWFNMGWELYKRLSFIEENWPYFMGFGFPLALITMYPSSIYVRGCLFALLFPVFIISANEADPVLNSNGYQMQLFSLVVGVSNRIIQILVRKRLPPTPSQSPRPSPSHFTVSHPIRR</sequence>
<accession>A0AAW0WRJ9</accession>
<dbReference type="EMBL" id="JARKIK010000066">
    <property type="protein sequence ID" value="KAK8730043.1"/>
    <property type="molecule type" value="Genomic_DNA"/>
</dbReference>
<feature type="transmembrane region" description="Helical" evidence="7">
    <location>
        <begin position="136"/>
        <end position="156"/>
    </location>
</feature>
<evidence type="ECO:0000256" key="5">
    <source>
        <dbReference type="ARBA" id="ARBA00023136"/>
    </source>
</evidence>
<evidence type="ECO:0000313" key="9">
    <source>
        <dbReference type="Proteomes" id="UP001445076"/>
    </source>
</evidence>
<dbReference type="GO" id="GO:0016236">
    <property type="term" value="P:macroautophagy"/>
    <property type="evidence" value="ECO:0007669"/>
    <property type="project" value="TreeGrafter"/>
</dbReference>
<dbReference type="PANTHER" id="PTHR21389:SF0">
    <property type="entry name" value="ETOPOSIDE-INDUCED PROTEIN 2.4 HOMOLOG"/>
    <property type="match status" value="1"/>
</dbReference>
<reference evidence="8 9" key="1">
    <citation type="journal article" date="2024" name="BMC Genomics">
        <title>Genome assembly of redclaw crayfish (Cherax quadricarinatus) provides insights into its immune adaptation and hypoxia tolerance.</title>
        <authorList>
            <person name="Liu Z."/>
            <person name="Zheng J."/>
            <person name="Li H."/>
            <person name="Fang K."/>
            <person name="Wang S."/>
            <person name="He J."/>
            <person name="Zhou D."/>
            <person name="Weng S."/>
            <person name="Chi M."/>
            <person name="Gu Z."/>
            <person name="He J."/>
            <person name="Li F."/>
            <person name="Wang M."/>
        </authorList>
    </citation>
    <scope>NUCLEOTIDE SEQUENCE [LARGE SCALE GENOMIC DNA]</scope>
    <source>
        <strain evidence="8">ZL_2023a</strain>
    </source>
</reference>
<feature type="compositionally biased region" description="Pro residues" evidence="6">
    <location>
        <begin position="333"/>
        <end position="343"/>
    </location>
</feature>
<comment type="similarity">
    <text evidence="2">Belongs to the EI24 family.</text>
</comment>
<protein>
    <recommendedName>
        <fullName evidence="10">Etoposide-induced protein 2.4</fullName>
    </recommendedName>
</protein>
<dbReference type="AlphaFoldDB" id="A0AAW0WRJ9"/>
<dbReference type="GO" id="GO:0005783">
    <property type="term" value="C:endoplasmic reticulum"/>
    <property type="evidence" value="ECO:0007669"/>
    <property type="project" value="TreeGrafter"/>
</dbReference>
<comment type="caution">
    <text evidence="8">The sequence shown here is derived from an EMBL/GenBank/DDBJ whole genome shotgun (WGS) entry which is preliminary data.</text>
</comment>
<evidence type="ECO:0000256" key="6">
    <source>
        <dbReference type="SAM" id="MobiDB-lite"/>
    </source>
</evidence>
<evidence type="ECO:0000256" key="3">
    <source>
        <dbReference type="ARBA" id="ARBA00022692"/>
    </source>
</evidence>
<organism evidence="8 9">
    <name type="scientific">Cherax quadricarinatus</name>
    <name type="common">Australian red claw crayfish</name>
    <dbReference type="NCBI Taxonomy" id="27406"/>
    <lineage>
        <taxon>Eukaryota</taxon>
        <taxon>Metazoa</taxon>
        <taxon>Ecdysozoa</taxon>
        <taxon>Arthropoda</taxon>
        <taxon>Crustacea</taxon>
        <taxon>Multicrustacea</taxon>
        <taxon>Malacostraca</taxon>
        <taxon>Eumalacostraca</taxon>
        <taxon>Eucarida</taxon>
        <taxon>Decapoda</taxon>
        <taxon>Pleocyemata</taxon>
        <taxon>Astacidea</taxon>
        <taxon>Parastacoidea</taxon>
        <taxon>Parastacidae</taxon>
        <taxon>Cherax</taxon>
    </lineage>
</organism>
<evidence type="ECO:0008006" key="10">
    <source>
        <dbReference type="Google" id="ProtNLM"/>
    </source>
</evidence>
<feature type="transmembrane region" description="Helical" evidence="7">
    <location>
        <begin position="189"/>
        <end position="209"/>
    </location>
</feature>
<keyword evidence="4 7" id="KW-1133">Transmembrane helix</keyword>
<dbReference type="GO" id="GO:0016020">
    <property type="term" value="C:membrane"/>
    <property type="evidence" value="ECO:0007669"/>
    <property type="project" value="UniProtKB-SubCell"/>
</dbReference>
<keyword evidence="3 7" id="KW-0812">Transmembrane</keyword>
<dbReference type="Pfam" id="PF07264">
    <property type="entry name" value="EI24"/>
    <property type="match status" value="1"/>
</dbReference>
<evidence type="ECO:0000256" key="4">
    <source>
        <dbReference type="ARBA" id="ARBA00022989"/>
    </source>
</evidence>
<evidence type="ECO:0000256" key="2">
    <source>
        <dbReference type="ARBA" id="ARBA00010970"/>
    </source>
</evidence>
<gene>
    <name evidence="8" type="ORF">OTU49_008434</name>
</gene>
<feature type="transmembrane region" description="Helical" evidence="7">
    <location>
        <begin position="215"/>
        <end position="236"/>
    </location>
</feature>
<feature type="transmembrane region" description="Helical" evidence="7">
    <location>
        <begin position="93"/>
        <end position="116"/>
    </location>
</feature>